<evidence type="ECO:0000256" key="1">
    <source>
        <dbReference type="SAM" id="Phobius"/>
    </source>
</evidence>
<protein>
    <submittedName>
        <fullName evidence="2">DUF6476 family protein</fullName>
    </submittedName>
</protein>
<keyword evidence="3" id="KW-1185">Reference proteome</keyword>
<organism evidence="2 3">
    <name type="scientific">Siccirubricoccus soli</name>
    <dbReference type="NCBI Taxonomy" id="2899147"/>
    <lineage>
        <taxon>Bacteria</taxon>
        <taxon>Pseudomonadati</taxon>
        <taxon>Pseudomonadota</taxon>
        <taxon>Alphaproteobacteria</taxon>
        <taxon>Acetobacterales</taxon>
        <taxon>Roseomonadaceae</taxon>
        <taxon>Siccirubricoccus</taxon>
    </lineage>
</organism>
<dbReference type="Proteomes" id="UP001523392">
    <property type="component" value="Unassembled WGS sequence"/>
</dbReference>
<accession>A0ABT1CZN4</accession>
<feature type="transmembrane region" description="Helical" evidence="1">
    <location>
        <begin position="6"/>
        <end position="27"/>
    </location>
</feature>
<keyword evidence="1" id="KW-1133">Transmembrane helix</keyword>
<dbReference type="Pfam" id="PF20082">
    <property type="entry name" value="DUF6476"/>
    <property type="match status" value="1"/>
</dbReference>
<keyword evidence="1" id="KW-0472">Membrane</keyword>
<dbReference type="RefSeq" id="WP_252951734.1">
    <property type="nucleotide sequence ID" value="NZ_JAFIRR010000016.1"/>
</dbReference>
<reference evidence="2 3" key="1">
    <citation type="submission" date="2021-12" db="EMBL/GenBank/DDBJ databases">
        <title>Siccirubricoccus leaddurans sp. nov., a high concentration Zn2+ tolerance bacterium.</title>
        <authorList>
            <person name="Cao Y."/>
        </authorList>
    </citation>
    <scope>NUCLEOTIDE SEQUENCE [LARGE SCALE GENOMIC DNA]</scope>
    <source>
        <strain evidence="2 3">KC 17139</strain>
    </source>
</reference>
<evidence type="ECO:0000313" key="2">
    <source>
        <dbReference type="EMBL" id="MCO6415126.1"/>
    </source>
</evidence>
<proteinExistence type="predicted"/>
<dbReference type="InterPro" id="IPR045519">
    <property type="entry name" value="DUF6476"/>
</dbReference>
<comment type="caution">
    <text evidence="2">The sequence shown here is derived from an EMBL/GenBank/DDBJ whole genome shotgun (WGS) entry which is preliminary data.</text>
</comment>
<dbReference type="EMBL" id="JAFIRR010000016">
    <property type="protein sequence ID" value="MCO6415126.1"/>
    <property type="molecule type" value="Genomic_DNA"/>
</dbReference>
<name>A0ABT1CZN4_9PROT</name>
<keyword evidence="1" id="KW-0812">Transmembrane</keyword>
<gene>
    <name evidence="2" type="ORF">JYK14_02900</name>
</gene>
<evidence type="ECO:0000313" key="3">
    <source>
        <dbReference type="Proteomes" id="UP001523392"/>
    </source>
</evidence>
<sequence length="92" mass="9209">MGALKALVIGMGVLILAGTVTLVVLLVQRAGGGMGAGGQWELALEAPEGSRIAGVAAAGDGAAVLLQRPDGERVVVVDPKRGRVVGEIRLGR</sequence>